<dbReference type="PROSITE" id="PS51668">
    <property type="entry name" value="TSAA_2"/>
    <property type="match status" value="1"/>
</dbReference>
<keyword evidence="1" id="KW-0949">S-adenosyl-L-methionine</keyword>
<dbReference type="GeneID" id="64085794"/>
<dbReference type="Gene3D" id="2.40.30.70">
    <property type="entry name" value="YaeB-like"/>
    <property type="match status" value="1"/>
</dbReference>
<evidence type="ECO:0000313" key="4">
    <source>
        <dbReference type="Proteomes" id="UP000279760"/>
    </source>
</evidence>
<gene>
    <name evidence="3" type="primary">tsaA</name>
    <name evidence="3" type="ORF">ECB94_15980</name>
</gene>
<evidence type="ECO:0000256" key="1">
    <source>
        <dbReference type="ARBA" id="ARBA00022691"/>
    </source>
</evidence>
<dbReference type="SUPFAM" id="SSF118196">
    <property type="entry name" value="YaeB-like"/>
    <property type="match status" value="1"/>
</dbReference>
<name>A0A3G4VE17_9VIBR</name>
<proteinExistence type="inferred from homology"/>
<evidence type="ECO:0000313" key="3">
    <source>
        <dbReference type="EMBL" id="AYV22655.1"/>
    </source>
</evidence>
<sequence>MKPTLDSIGHITTPYQHISDCPNNIQPTDGPMCTIHINPAYNEGIKGLYKGDSILVLYWLNEAQRSCDVYGDDTNHPKGTFALRTPHRPNPIGAAIVEIEGIKTNQIFVRGLDCLNSTPLLDIKPAIYKELPSFSHITIT</sequence>
<evidence type="ECO:0000256" key="2">
    <source>
        <dbReference type="ARBA" id="ARBA00033753"/>
    </source>
</evidence>
<dbReference type="PANTHER" id="PTHR12818">
    <property type="entry name" value="TRNA (ADENINE(37)-N6)-METHYLTRANSFERASE"/>
    <property type="match status" value="1"/>
</dbReference>
<comment type="similarity">
    <text evidence="2">Belongs to the tRNA methyltransferase O family.</text>
</comment>
<dbReference type="InterPro" id="IPR036414">
    <property type="entry name" value="YaeB_N_sf"/>
</dbReference>
<organism evidence="3 4">
    <name type="scientific">Vibrio mediterranei</name>
    <dbReference type="NCBI Taxonomy" id="689"/>
    <lineage>
        <taxon>Bacteria</taxon>
        <taxon>Pseudomonadati</taxon>
        <taxon>Pseudomonadota</taxon>
        <taxon>Gammaproteobacteria</taxon>
        <taxon>Vibrionales</taxon>
        <taxon>Vibrionaceae</taxon>
        <taxon>Vibrio</taxon>
    </lineage>
</organism>
<dbReference type="InterPro" id="IPR023370">
    <property type="entry name" value="TrmO-like_N"/>
</dbReference>
<dbReference type="EMBL" id="CP033577">
    <property type="protein sequence ID" value="AYV22655.1"/>
    <property type="molecule type" value="Genomic_DNA"/>
</dbReference>
<keyword evidence="3" id="KW-0808">Transferase</keyword>
<dbReference type="GO" id="GO:0008168">
    <property type="term" value="F:methyltransferase activity"/>
    <property type="evidence" value="ECO:0007669"/>
    <property type="project" value="UniProtKB-KW"/>
</dbReference>
<dbReference type="InterPro" id="IPR040372">
    <property type="entry name" value="YaeB-like"/>
</dbReference>
<dbReference type="NCBIfam" id="TIGR00104">
    <property type="entry name" value="tRNA_TsaA"/>
    <property type="match status" value="1"/>
</dbReference>
<dbReference type="CDD" id="cd09281">
    <property type="entry name" value="UPF0066"/>
    <property type="match status" value="1"/>
</dbReference>
<protein>
    <submittedName>
        <fullName evidence="3">tRNA (N6-threonylcarbamoyladenosine(37)-N6)-methyltransferase TrmO</fullName>
    </submittedName>
</protein>
<dbReference type="Pfam" id="PF01980">
    <property type="entry name" value="TrmO_N"/>
    <property type="match status" value="1"/>
</dbReference>
<reference evidence="3 4" key="1">
    <citation type="submission" date="2018-11" db="EMBL/GenBank/DDBJ databases">
        <title>Complete Genome Sequence of Vbrio mediterranei 117-T6: a Potential Pathogen Bacteria Isolated from the Conchocelis of Pyropia.</title>
        <authorList>
            <person name="Liu Q."/>
        </authorList>
    </citation>
    <scope>NUCLEOTIDE SEQUENCE [LARGE SCALE GENOMIC DNA]</scope>
    <source>
        <strain evidence="3 4">117-T6</strain>
    </source>
</reference>
<dbReference type="GO" id="GO:0032259">
    <property type="term" value="P:methylation"/>
    <property type="evidence" value="ECO:0007669"/>
    <property type="project" value="UniProtKB-KW"/>
</dbReference>
<dbReference type="AlphaFoldDB" id="A0A3G4VE17"/>
<keyword evidence="3" id="KW-0489">Methyltransferase</keyword>
<accession>A0A3G4VE17</accession>
<dbReference type="Proteomes" id="UP000279760">
    <property type="component" value="Chromosome 1"/>
</dbReference>
<dbReference type="InterPro" id="IPR036413">
    <property type="entry name" value="YaeB-like_sf"/>
</dbReference>
<dbReference type="PANTHER" id="PTHR12818:SF0">
    <property type="entry name" value="TRNA (ADENINE(37)-N6)-METHYLTRANSFERASE"/>
    <property type="match status" value="1"/>
</dbReference>
<dbReference type="RefSeq" id="WP_006072273.1">
    <property type="nucleotide sequence ID" value="NZ_CP033577.1"/>
</dbReference>